<evidence type="ECO:0000313" key="3">
    <source>
        <dbReference type="Proteomes" id="UP000619457"/>
    </source>
</evidence>
<dbReference type="EMBL" id="BMWX01000001">
    <property type="protein sequence ID" value="GGZ12372.1"/>
    <property type="molecule type" value="Genomic_DNA"/>
</dbReference>
<organism evidence="2 3">
    <name type="scientific">Echinicola pacifica</name>
    <dbReference type="NCBI Taxonomy" id="346377"/>
    <lineage>
        <taxon>Bacteria</taxon>
        <taxon>Pseudomonadati</taxon>
        <taxon>Bacteroidota</taxon>
        <taxon>Cytophagia</taxon>
        <taxon>Cytophagales</taxon>
        <taxon>Cyclobacteriaceae</taxon>
        <taxon>Echinicola</taxon>
    </lineage>
</organism>
<dbReference type="SUPFAM" id="SSF46894">
    <property type="entry name" value="C-terminal effector domain of the bipartite response regulators"/>
    <property type="match status" value="1"/>
</dbReference>
<keyword evidence="3" id="KW-1185">Reference proteome</keyword>
<dbReference type="SMART" id="SM00028">
    <property type="entry name" value="TPR"/>
    <property type="match status" value="4"/>
</dbReference>
<sequence>MTQDLLINPKKLQAHTLVYVFIMVFGMISIQNTYAIQSPPQGIYQKERCQEGDSLKYLNPEAALKAFRICKNELLANGDTLGAIDIINRISNIHGNHARYKDAYDNYWEALDLASTANLEYAQGTIYYKIGQTYGYYKKMNKALNYLNISLQINKKLVREQKIHKNELISNYLGMVALFRQNEMPFEAKKYLDSCFQILPSTVKPQESPYVFFEKAYVLGQTGRPGEAIEINKDLVPWFQTNVPSYLVLVYSYLADYYRAINDYQKSENYYLQSLETSTKYHSHIDFSSLVHKKLSDLYAQTNQFKKAYTSLWEAKKLDDDFFDSRSPNNTGLLEIQDLFRLEKEKQQKLLQQQRLETLEHKDRVSFLQKVILAIIIIFGAFMGAVYIRNRTKKFKAEKKYLEKKRALEVQKTKEVLEVKNKELIASTVQLIEKDELLMDIKLQLKEIKKDDQKVPVNTLIKNIDLHSHRNWDEFEKRFIQINTGFYDRLKEHFPKLNHNDHRLCALIKLNMSSKEMASLLAISVESIHTNRYRLRKKLNLERSVNLEDFIANL</sequence>
<feature type="transmembrane region" description="Helical" evidence="1">
    <location>
        <begin position="367"/>
        <end position="388"/>
    </location>
</feature>
<dbReference type="InterPro" id="IPR019734">
    <property type="entry name" value="TPR_rpt"/>
</dbReference>
<dbReference type="GO" id="GO:0006355">
    <property type="term" value="P:regulation of DNA-templated transcription"/>
    <property type="evidence" value="ECO:0007669"/>
    <property type="project" value="InterPro"/>
</dbReference>
<evidence type="ECO:0008006" key="4">
    <source>
        <dbReference type="Google" id="ProtNLM"/>
    </source>
</evidence>
<proteinExistence type="predicted"/>
<gene>
    <name evidence="2" type="ORF">GCM10007049_00070</name>
</gene>
<keyword evidence="1" id="KW-0472">Membrane</keyword>
<dbReference type="GO" id="GO:0003677">
    <property type="term" value="F:DNA binding"/>
    <property type="evidence" value="ECO:0007669"/>
    <property type="project" value="InterPro"/>
</dbReference>
<keyword evidence="1" id="KW-0812">Transmembrane</keyword>
<dbReference type="AlphaFoldDB" id="A0A918PK48"/>
<feature type="transmembrane region" description="Helical" evidence="1">
    <location>
        <begin position="12"/>
        <end position="30"/>
    </location>
</feature>
<dbReference type="RefSeq" id="WP_018475191.1">
    <property type="nucleotide sequence ID" value="NZ_BMWX01000001.1"/>
</dbReference>
<dbReference type="Gene3D" id="1.25.40.10">
    <property type="entry name" value="Tetratricopeptide repeat domain"/>
    <property type="match status" value="2"/>
</dbReference>
<evidence type="ECO:0000313" key="2">
    <source>
        <dbReference type="EMBL" id="GGZ12372.1"/>
    </source>
</evidence>
<dbReference type="Gene3D" id="1.10.10.10">
    <property type="entry name" value="Winged helix-like DNA-binding domain superfamily/Winged helix DNA-binding domain"/>
    <property type="match status" value="1"/>
</dbReference>
<protein>
    <recommendedName>
        <fullName evidence="4">HTH luxR-type domain-containing protein</fullName>
    </recommendedName>
</protein>
<reference evidence="2" key="2">
    <citation type="submission" date="2020-09" db="EMBL/GenBank/DDBJ databases">
        <authorList>
            <person name="Sun Q."/>
            <person name="Kim S."/>
        </authorList>
    </citation>
    <scope>NUCLEOTIDE SEQUENCE</scope>
    <source>
        <strain evidence="2">KCTC 12368</strain>
    </source>
</reference>
<dbReference type="InterPro" id="IPR011990">
    <property type="entry name" value="TPR-like_helical_dom_sf"/>
</dbReference>
<evidence type="ECO:0000256" key="1">
    <source>
        <dbReference type="SAM" id="Phobius"/>
    </source>
</evidence>
<comment type="caution">
    <text evidence="2">The sequence shown here is derived from an EMBL/GenBank/DDBJ whole genome shotgun (WGS) entry which is preliminary data.</text>
</comment>
<dbReference type="SUPFAM" id="SSF48452">
    <property type="entry name" value="TPR-like"/>
    <property type="match status" value="2"/>
</dbReference>
<accession>A0A918PK48</accession>
<keyword evidence="1" id="KW-1133">Transmembrane helix</keyword>
<dbReference type="InterPro" id="IPR036388">
    <property type="entry name" value="WH-like_DNA-bd_sf"/>
</dbReference>
<dbReference type="InterPro" id="IPR016032">
    <property type="entry name" value="Sig_transdc_resp-reg_C-effctor"/>
</dbReference>
<reference evidence="2" key="1">
    <citation type="journal article" date="2014" name="Int. J. Syst. Evol. Microbiol.">
        <title>Complete genome sequence of Corynebacterium casei LMG S-19264T (=DSM 44701T), isolated from a smear-ripened cheese.</title>
        <authorList>
            <consortium name="US DOE Joint Genome Institute (JGI-PGF)"/>
            <person name="Walter F."/>
            <person name="Albersmeier A."/>
            <person name="Kalinowski J."/>
            <person name="Ruckert C."/>
        </authorList>
    </citation>
    <scope>NUCLEOTIDE SEQUENCE</scope>
    <source>
        <strain evidence="2">KCTC 12368</strain>
    </source>
</reference>
<dbReference type="Proteomes" id="UP000619457">
    <property type="component" value="Unassembled WGS sequence"/>
</dbReference>
<name>A0A918PK48_9BACT</name>